<sequence>MLGSVPADTIWGKEASEKGGPLKVAAIETARIDSTPSNALLGKEASKEGGPLNNVVEDNPRKRVETKRELDKR</sequence>
<feature type="region of interest" description="Disordered" evidence="1">
    <location>
        <begin position="37"/>
        <end position="73"/>
    </location>
</feature>
<proteinExistence type="predicted"/>
<dbReference type="HOGENOM" id="CLU_2708992_0_0_1"/>
<dbReference type="EnsemblPlants" id="OGLUM07G16300.1">
    <property type="protein sequence ID" value="OGLUM07G16300.1"/>
    <property type="gene ID" value="OGLUM07G16300"/>
</dbReference>
<accession>A0A0E0AKP7</accession>
<keyword evidence="3" id="KW-1185">Reference proteome</keyword>
<reference evidence="2" key="1">
    <citation type="submission" date="2015-04" db="UniProtKB">
        <authorList>
            <consortium name="EnsemblPlants"/>
        </authorList>
    </citation>
    <scope>IDENTIFICATION</scope>
</reference>
<evidence type="ECO:0000313" key="2">
    <source>
        <dbReference type="EnsemblPlants" id="OGLUM07G16300.1"/>
    </source>
</evidence>
<reference evidence="2" key="2">
    <citation type="submission" date="2018-05" db="EMBL/GenBank/DDBJ databases">
        <title>OgluRS3 (Oryza glumaepatula Reference Sequence Version 3).</title>
        <authorList>
            <person name="Zhang J."/>
            <person name="Kudrna D."/>
            <person name="Lee S."/>
            <person name="Talag J."/>
            <person name="Welchert J."/>
            <person name="Wing R.A."/>
        </authorList>
    </citation>
    <scope>NUCLEOTIDE SEQUENCE [LARGE SCALE GENOMIC DNA]</scope>
</reference>
<evidence type="ECO:0000313" key="3">
    <source>
        <dbReference type="Proteomes" id="UP000026961"/>
    </source>
</evidence>
<organism evidence="2">
    <name type="scientific">Oryza glumipatula</name>
    <dbReference type="NCBI Taxonomy" id="40148"/>
    <lineage>
        <taxon>Eukaryota</taxon>
        <taxon>Viridiplantae</taxon>
        <taxon>Streptophyta</taxon>
        <taxon>Embryophyta</taxon>
        <taxon>Tracheophyta</taxon>
        <taxon>Spermatophyta</taxon>
        <taxon>Magnoliopsida</taxon>
        <taxon>Liliopsida</taxon>
        <taxon>Poales</taxon>
        <taxon>Poaceae</taxon>
        <taxon>BOP clade</taxon>
        <taxon>Oryzoideae</taxon>
        <taxon>Oryzeae</taxon>
        <taxon>Oryzinae</taxon>
        <taxon>Oryza</taxon>
    </lineage>
</organism>
<dbReference type="Proteomes" id="UP000026961">
    <property type="component" value="Chromosome 7"/>
</dbReference>
<feature type="compositionally biased region" description="Basic and acidic residues" evidence="1">
    <location>
        <begin position="58"/>
        <end position="73"/>
    </location>
</feature>
<dbReference type="AlphaFoldDB" id="A0A0E0AKP7"/>
<name>A0A0E0AKP7_9ORYZ</name>
<dbReference type="Gramene" id="OGLUM07G16300.1">
    <property type="protein sequence ID" value="OGLUM07G16300.1"/>
    <property type="gene ID" value="OGLUM07G16300"/>
</dbReference>
<evidence type="ECO:0000256" key="1">
    <source>
        <dbReference type="SAM" id="MobiDB-lite"/>
    </source>
</evidence>
<protein>
    <submittedName>
        <fullName evidence="2">Uncharacterized protein</fullName>
    </submittedName>
</protein>